<dbReference type="Proteomes" id="UP000269396">
    <property type="component" value="Unassembled WGS sequence"/>
</dbReference>
<accession>A0A3P8E0W6</accession>
<proteinExistence type="predicted"/>
<evidence type="ECO:0000256" key="1">
    <source>
        <dbReference type="SAM" id="MobiDB-lite"/>
    </source>
</evidence>
<evidence type="ECO:0000313" key="3">
    <source>
        <dbReference type="Proteomes" id="UP000269396"/>
    </source>
</evidence>
<dbReference type="AlphaFoldDB" id="A0A3P8E0W6"/>
<evidence type="ECO:0000313" key="2">
    <source>
        <dbReference type="EMBL" id="VDP38034.1"/>
    </source>
</evidence>
<gene>
    <name evidence="2" type="ORF">SMTD_LOCUS7195</name>
</gene>
<name>A0A3P8E0W6_9TREM</name>
<organism evidence="2 3">
    <name type="scientific">Schistosoma mattheei</name>
    <dbReference type="NCBI Taxonomy" id="31246"/>
    <lineage>
        <taxon>Eukaryota</taxon>
        <taxon>Metazoa</taxon>
        <taxon>Spiralia</taxon>
        <taxon>Lophotrochozoa</taxon>
        <taxon>Platyhelminthes</taxon>
        <taxon>Trematoda</taxon>
        <taxon>Digenea</taxon>
        <taxon>Strigeidida</taxon>
        <taxon>Schistosomatoidea</taxon>
        <taxon>Schistosomatidae</taxon>
        <taxon>Schistosoma</taxon>
    </lineage>
</organism>
<keyword evidence="3" id="KW-1185">Reference proteome</keyword>
<reference evidence="2 3" key="1">
    <citation type="submission" date="2018-11" db="EMBL/GenBank/DDBJ databases">
        <authorList>
            <consortium name="Pathogen Informatics"/>
        </authorList>
    </citation>
    <scope>NUCLEOTIDE SEQUENCE [LARGE SCALE GENOMIC DNA]</scope>
    <source>
        <strain>Denwood</strain>
        <strain evidence="3">Zambia</strain>
    </source>
</reference>
<feature type="region of interest" description="Disordered" evidence="1">
    <location>
        <begin position="1"/>
        <end position="35"/>
    </location>
</feature>
<protein>
    <submittedName>
        <fullName evidence="2">Uncharacterized protein</fullName>
    </submittedName>
</protein>
<dbReference type="EMBL" id="UZAL01028047">
    <property type="protein sequence ID" value="VDP38034.1"/>
    <property type="molecule type" value="Genomic_DNA"/>
</dbReference>
<sequence>MIMSAGLPTTPPQNPEAKATNELSLNGKGASLDCL</sequence>